<name>A0A2J6PNZ5_9HELO</name>
<dbReference type="Proteomes" id="UP000235672">
    <property type="component" value="Unassembled WGS sequence"/>
</dbReference>
<dbReference type="STRING" id="1745343.A0A2J6PNZ5"/>
<dbReference type="SUPFAM" id="SSF53474">
    <property type="entry name" value="alpha/beta-Hydrolases"/>
    <property type="match status" value="1"/>
</dbReference>
<protein>
    <submittedName>
        <fullName evidence="2">Uncharacterized protein</fullName>
    </submittedName>
</protein>
<dbReference type="InterPro" id="IPR029058">
    <property type="entry name" value="AB_hydrolase_fold"/>
</dbReference>
<evidence type="ECO:0000313" key="3">
    <source>
        <dbReference type="Proteomes" id="UP000235672"/>
    </source>
</evidence>
<sequence>MFGYARLSTVLLFMGCSFVLTPSALSAASLPTVDLGYAIYQANNICYAAPPVGQLRFAAPAKPVKNRSAGVQDGSYGKVINGGSPAGLLQRSREGNSKGVIYVAMNYRLGAFGFLSGTTLQANGSATLALLISKLP</sequence>
<dbReference type="Gene3D" id="3.40.50.1820">
    <property type="entry name" value="alpha/beta hydrolase"/>
    <property type="match status" value="2"/>
</dbReference>
<organism evidence="2 3">
    <name type="scientific">Hyaloscypha hepaticicola</name>
    <dbReference type="NCBI Taxonomy" id="2082293"/>
    <lineage>
        <taxon>Eukaryota</taxon>
        <taxon>Fungi</taxon>
        <taxon>Dikarya</taxon>
        <taxon>Ascomycota</taxon>
        <taxon>Pezizomycotina</taxon>
        <taxon>Leotiomycetes</taxon>
        <taxon>Helotiales</taxon>
        <taxon>Hyaloscyphaceae</taxon>
        <taxon>Hyaloscypha</taxon>
    </lineage>
</organism>
<keyword evidence="1" id="KW-0732">Signal</keyword>
<gene>
    <name evidence="2" type="ORF">NA56DRAFT_709621</name>
</gene>
<dbReference type="AlphaFoldDB" id="A0A2J6PNZ5"/>
<dbReference type="EMBL" id="KZ613511">
    <property type="protein sequence ID" value="PMD15737.1"/>
    <property type="molecule type" value="Genomic_DNA"/>
</dbReference>
<reference evidence="2 3" key="1">
    <citation type="submission" date="2016-05" db="EMBL/GenBank/DDBJ databases">
        <title>A degradative enzymes factory behind the ericoid mycorrhizal symbiosis.</title>
        <authorList>
            <consortium name="DOE Joint Genome Institute"/>
            <person name="Martino E."/>
            <person name="Morin E."/>
            <person name="Grelet G."/>
            <person name="Kuo A."/>
            <person name="Kohler A."/>
            <person name="Daghino S."/>
            <person name="Barry K."/>
            <person name="Choi C."/>
            <person name="Cichocki N."/>
            <person name="Clum A."/>
            <person name="Copeland A."/>
            <person name="Hainaut M."/>
            <person name="Haridas S."/>
            <person name="Labutti K."/>
            <person name="Lindquist E."/>
            <person name="Lipzen A."/>
            <person name="Khouja H.-R."/>
            <person name="Murat C."/>
            <person name="Ohm R."/>
            <person name="Olson A."/>
            <person name="Spatafora J."/>
            <person name="Veneault-Fourrey C."/>
            <person name="Henrissat B."/>
            <person name="Grigoriev I."/>
            <person name="Martin F."/>
            <person name="Perotto S."/>
        </authorList>
    </citation>
    <scope>NUCLEOTIDE SEQUENCE [LARGE SCALE GENOMIC DNA]</scope>
    <source>
        <strain evidence="2 3">UAMH 7357</strain>
    </source>
</reference>
<dbReference type="OrthoDB" id="408631at2759"/>
<accession>A0A2J6PNZ5</accession>
<keyword evidence="3" id="KW-1185">Reference proteome</keyword>
<proteinExistence type="predicted"/>
<evidence type="ECO:0000313" key="2">
    <source>
        <dbReference type="EMBL" id="PMD15737.1"/>
    </source>
</evidence>
<evidence type="ECO:0000256" key="1">
    <source>
        <dbReference type="SAM" id="SignalP"/>
    </source>
</evidence>
<feature type="signal peptide" evidence="1">
    <location>
        <begin position="1"/>
        <end position="26"/>
    </location>
</feature>
<feature type="chain" id="PRO_5014375131" evidence="1">
    <location>
        <begin position="27"/>
        <end position="136"/>
    </location>
</feature>